<dbReference type="Gene3D" id="3.40.190.10">
    <property type="entry name" value="Periplasmic binding protein-like II"/>
    <property type="match status" value="2"/>
</dbReference>
<evidence type="ECO:0000259" key="6">
    <source>
        <dbReference type="SMART" id="SM00062"/>
    </source>
</evidence>
<dbReference type="SMART" id="SM00079">
    <property type="entry name" value="PBPe"/>
    <property type="match status" value="1"/>
</dbReference>
<dbReference type="CDD" id="cd13624">
    <property type="entry name" value="PBP2_Arg_Lys_His"/>
    <property type="match status" value="1"/>
</dbReference>
<reference evidence="8 9" key="2">
    <citation type="journal article" date="2006" name="J. Microbiol. Methods">
        <title>Genomic flank-sequencing of plasposon insertion sites for rapid identification of functional genes.</title>
        <authorList>
            <person name="Leveau J.H."/>
            <person name="Gerards S."/>
            <person name="Fritsche K."/>
            <person name="Zondag G."/>
            <person name="van Veen J.A."/>
        </authorList>
    </citation>
    <scope>NUCLEOTIDE SEQUENCE [LARGE SCALE GENOMIC DNA]</scope>
    <source>
        <strain evidence="8 9">Ter331</strain>
    </source>
</reference>
<dbReference type="PANTHER" id="PTHR35936:SF17">
    <property type="entry name" value="ARGININE-BINDING EXTRACELLULAR PROTEIN ARTP"/>
    <property type="match status" value="1"/>
</dbReference>
<feature type="domain" description="Ionotropic glutamate receptor C-terminal" evidence="7">
    <location>
        <begin position="47"/>
        <end position="269"/>
    </location>
</feature>
<reference evidence="9" key="6">
    <citation type="submission" date="2011-05" db="EMBL/GenBank/DDBJ databases">
        <title>Complete sequence of Collimonas fungivorans Ter331.</title>
        <authorList>
            <person name="Leveau J.H."/>
        </authorList>
    </citation>
    <scope>NUCLEOTIDE SEQUENCE [LARGE SCALE GENOMIC DNA]</scope>
    <source>
        <strain evidence="9">Ter331</strain>
    </source>
</reference>
<reference evidence="8 9" key="5">
    <citation type="journal article" date="2011" name="ISME J.">
        <title>Dual transcriptional profiling of a bacterial/fungal confrontation: Collimonas fungivorans versus Aspergillus niger.</title>
        <authorList>
            <person name="Mela F."/>
            <person name="Fritsche K."/>
            <person name="de Boer W."/>
            <person name="van Veen J.A."/>
            <person name="de Graaff L.H."/>
            <person name="van den Berg M."/>
            <person name="Leveau J.H."/>
        </authorList>
    </citation>
    <scope>NUCLEOTIDE SEQUENCE [LARGE SCALE GENOMIC DNA]</scope>
    <source>
        <strain evidence="8 9">Ter331</strain>
    </source>
</reference>
<dbReference type="GO" id="GO:0030313">
    <property type="term" value="C:cell envelope"/>
    <property type="evidence" value="ECO:0007669"/>
    <property type="project" value="UniProtKB-SubCell"/>
</dbReference>
<dbReference type="Proteomes" id="UP000008392">
    <property type="component" value="Chromosome"/>
</dbReference>
<dbReference type="KEGG" id="cfu:CFU_0880"/>
<reference evidence="8 9" key="4">
    <citation type="journal article" date="2010" name="Environ. Microbiol.">
        <title>The bacterial genus Collimonas: mycophagy, weathering and other adaptive solutions to life in oligotrophic soil environments.</title>
        <authorList>
            <person name="Leveau J.H."/>
            <person name="Uroz S."/>
            <person name="de Boer W."/>
        </authorList>
    </citation>
    <scope>NUCLEOTIDE SEQUENCE [LARGE SCALE GENOMIC DNA]</scope>
    <source>
        <strain evidence="8 9">Ter331</strain>
    </source>
</reference>
<dbReference type="EMBL" id="CP002745">
    <property type="protein sequence ID" value="AEK60713.1"/>
    <property type="molecule type" value="Genomic_DNA"/>
</dbReference>
<dbReference type="Pfam" id="PF00497">
    <property type="entry name" value="SBP_bac_3"/>
    <property type="match status" value="1"/>
</dbReference>
<evidence type="ECO:0000256" key="2">
    <source>
        <dbReference type="ARBA" id="ARBA00010333"/>
    </source>
</evidence>
<keyword evidence="3 5" id="KW-0732">Signal</keyword>
<sequence>MAGTLYRPYRSYSMNRIFNLGLCVLALSLAACGKQEPKTAAAPAPTEYLVGAEATFAPFEYQNEQKEIVGFDVDVMNAIADKGGFKIKFVNTPFEGIFNFLAQGDRDLLASAITITDERKQTVDFSEPYFEANQLIVVPKNSKVTKFADLKNMKVGVQSATTGDEIVQKELGKNNPNIKRLESATLVMKELEGGGVEAVVSDNGVVKNYIKNNPSEGFRLISDPAFSKEYYGIAVKKGNTELLAKVNKGLAAIRADGTYDKIYAKYFADSATDSAK</sequence>
<accession>G0AID0</accession>
<dbReference type="SUPFAM" id="SSF53850">
    <property type="entry name" value="Periplasmic binding protein-like II"/>
    <property type="match status" value="1"/>
</dbReference>
<keyword evidence="9" id="KW-1185">Reference proteome</keyword>
<reference evidence="8 9" key="1">
    <citation type="journal article" date="2004" name="Environ. Microbiol.">
        <title>Phylogeny-function analysis of (meta)genomic libraries: screening for expression of ribosomal RNA genes by large-insert library fluorescent in situ hybridization (LIL-FISH).</title>
        <authorList>
            <person name="Leveau J.H."/>
            <person name="Gerards S."/>
            <person name="de Boer W."/>
            <person name="van Veen J.A."/>
        </authorList>
    </citation>
    <scope>NUCLEOTIDE SEQUENCE [LARGE SCALE GENOMIC DNA]</scope>
    <source>
        <strain evidence="8 9">Ter331</strain>
    </source>
</reference>
<dbReference type="SMART" id="SM00062">
    <property type="entry name" value="PBPb"/>
    <property type="match status" value="1"/>
</dbReference>
<gene>
    <name evidence="8" type="ordered locus">CFU_0880</name>
</gene>
<comment type="similarity">
    <text evidence="2 4">Belongs to the bacterial solute-binding protein 3 family.</text>
</comment>
<organism evidence="8 9">
    <name type="scientific">Collimonas fungivorans (strain Ter331)</name>
    <dbReference type="NCBI Taxonomy" id="1005048"/>
    <lineage>
        <taxon>Bacteria</taxon>
        <taxon>Pseudomonadati</taxon>
        <taxon>Pseudomonadota</taxon>
        <taxon>Betaproteobacteria</taxon>
        <taxon>Burkholderiales</taxon>
        <taxon>Oxalobacteraceae</taxon>
        <taxon>Collimonas</taxon>
    </lineage>
</organism>
<dbReference type="PROSITE" id="PS01039">
    <property type="entry name" value="SBP_BACTERIAL_3"/>
    <property type="match status" value="1"/>
</dbReference>
<evidence type="ECO:0000313" key="9">
    <source>
        <dbReference type="Proteomes" id="UP000008392"/>
    </source>
</evidence>
<dbReference type="InterPro" id="IPR001638">
    <property type="entry name" value="Solute-binding_3/MltF_N"/>
</dbReference>
<evidence type="ECO:0000256" key="3">
    <source>
        <dbReference type="ARBA" id="ARBA00022729"/>
    </source>
</evidence>
<comment type="subcellular location">
    <subcellularLocation>
        <location evidence="1">Cell envelope</location>
    </subcellularLocation>
</comment>
<proteinExistence type="inferred from homology"/>
<evidence type="ECO:0000259" key="7">
    <source>
        <dbReference type="SMART" id="SM00079"/>
    </source>
</evidence>
<feature type="domain" description="Solute-binding protein family 3/N-terminal" evidence="6">
    <location>
        <begin position="47"/>
        <end position="270"/>
    </location>
</feature>
<dbReference type="STRING" id="1005048.CFU_0880"/>
<name>G0AID0_COLFT</name>
<dbReference type="AlphaFoldDB" id="G0AID0"/>
<evidence type="ECO:0000256" key="5">
    <source>
        <dbReference type="SAM" id="SignalP"/>
    </source>
</evidence>
<dbReference type="InterPro" id="IPR018313">
    <property type="entry name" value="SBP_3_CS"/>
</dbReference>
<dbReference type="eggNOG" id="COG0834">
    <property type="taxonomic scope" value="Bacteria"/>
</dbReference>
<dbReference type="GO" id="GO:0015276">
    <property type="term" value="F:ligand-gated monoatomic ion channel activity"/>
    <property type="evidence" value="ECO:0007669"/>
    <property type="project" value="InterPro"/>
</dbReference>
<dbReference type="InterPro" id="IPR001320">
    <property type="entry name" value="Iontro_rcpt_C"/>
</dbReference>
<feature type="chain" id="PRO_5003396785" evidence="5">
    <location>
        <begin position="34"/>
        <end position="276"/>
    </location>
</feature>
<feature type="signal peptide" evidence="5">
    <location>
        <begin position="1"/>
        <end position="33"/>
    </location>
</feature>
<dbReference type="PANTHER" id="PTHR35936">
    <property type="entry name" value="MEMBRANE-BOUND LYTIC MUREIN TRANSGLYCOSYLASE F"/>
    <property type="match status" value="1"/>
</dbReference>
<dbReference type="HOGENOM" id="CLU_019602_18_2_4"/>
<evidence type="ECO:0000256" key="4">
    <source>
        <dbReference type="RuleBase" id="RU003744"/>
    </source>
</evidence>
<protein>
    <submittedName>
        <fullName evidence="8">Glutamine transport system substrate-binding protein</fullName>
    </submittedName>
</protein>
<reference evidence="8 9" key="3">
    <citation type="journal article" date="2008" name="FEMS Microbiol. Ecol.">
        <title>Identification and characterization of genes underlying chitinolysis in Collimonas fungivorans Ter331.</title>
        <authorList>
            <person name="Fritsche K."/>
            <person name="de Boer W."/>
            <person name="Gerards S."/>
            <person name="van den Berg M."/>
            <person name="van Veen J.A."/>
            <person name="Leveau J.H."/>
        </authorList>
    </citation>
    <scope>NUCLEOTIDE SEQUENCE [LARGE SCALE GENOMIC DNA]</scope>
    <source>
        <strain evidence="8 9">Ter331</strain>
    </source>
</reference>
<dbReference type="PROSITE" id="PS51257">
    <property type="entry name" value="PROKAR_LIPOPROTEIN"/>
    <property type="match status" value="1"/>
</dbReference>
<evidence type="ECO:0000256" key="1">
    <source>
        <dbReference type="ARBA" id="ARBA00004196"/>
    </source>
</evidence>
<evidence type="ECO:0000313" key="8">
    <source>
        <dbReference type="EMBL" id="AEK60713.1"/>
    </source>
</evidence>
<dbReference type="GO" id="GO:0016020">
    <property type="term" value="C:membrane"/>
    <property type="evidence" value="ECO:0007669"/>
    <property type="project" value="InterPro"/>
</dbReference>